<feature type="region of interest" description="Disordered" evidence="3">
    <location>
        <begin position="98"/>
        <end position="132"/>
    </location>
</feature>
<gene>
    <name evidence="5" type="ORF">Hamer_G017035</name>
</gene>
<dbReference type="InterPro" id="IPR051217">
    <property type="entry name" value="Insect_Cuticle_Struc_Prot"/>
</dbReference>
<organism evidence="5 6">
    <name type="scientific">Homarus americanus</name>
    <name type="common">American lobster</name>
    <dbReference type="NCBI Taxonomy" id="6706"/>
    <lineage>
        <taxon>Eukaryota</taxon>
        <taxon>Metazoa</taxon>
        <taxon>Ecdysozoa</taxon>
        <taxon>Arthropoda</taxon>
        <taxon>Crustacea</taxon>
        <taxon>Multicrustacea</taxon>
        <taxon>Malacostraca</taxon>
        <taxon>Eumalacostraca</taxon>
        <taxon>Eucarida</taxon>
        <taxon>Decapoda</taxon>
        <taxon>Pleocyemata</taxon>
        <taxon>Astacidea</taxon>
        <taxon>Nephropoidea</taxon>
        <taxon>Nephropidae</taxon>
        <taxon>Homarus</taxon>
    </lineage>
</organism>
<dbReference type="PROSITE" id="PS51155">
    <property type="entry name" value="CHIT_BIND_RR_2"/>
    <property type="match status" value="2"/>
</dbReference>
<dbReference type="EMBL" id="JAHLQT010004419">
    <property type="protein sequence ID" value="KAG7176064.1"/>
    <property type="molecule type" value="Genomic_DNA"/>
</dbReference>
<dbReference type="Pfam" id="PF00379">
    <property type="entry name" value="Chitin_bind_4"/>
    <property type="match status" value="2"/>
</dbReference>
<sequence>MKTVALVLSVAVVAWAAPQDSYNYQAPAVQQPQYPDAPALYNFQWDINDDYSGNFYGHQEQRDGDNTQGSYYVQLPDSRLMRVEYYVDETGYHPTVTFEGEAQFPSGPSRGYSQPAPAPSQTYSRPAPAPQQTYYVQLPDSRLMRVEYYVDETGYHPTVTFEGEAQFPSAPSRGYSQPAPAPSQTYSRPAPAPQQTYQQPAPAPSQFYSTPGK</sequence>
<name>A0A8J5NAS5_HOMAM</name>
<evidence type="ECO:0000256" key="4">
    <source>
        <dbReference type="SAM" id="SignalP"/>
    </source>
</evidence>
<proteinExistence type="predicted"/>
<evidence type="ECO:0000313" key="5">
    <source>
        <dbReference type="EMBL" id="KAG7176064.1"/>
    </source>
</evidence>
<dbReference type="GO" id="GO:0042302">
    <property type="term" value="F:structural constituent of cuticle"/>
    <property type="evidence" value="ECO:0007669"/>
    <property type="project" value="UniProtKB-UniRule"/>
</dbReference>
<feature type="chain" id="PRO_5035161124" evidence="4">
    <location>
        <begin position="17"/>
        <end position="213"/>
    </location>
</feature>
<dbReference type="PANTHER" id="PTHR12236:SF79">
    <property type="entry name" value="CUTICULAR PROTEIN 50CB-RELATED"/>
    <property type="match status" value="1"/>
</dbReference>
<dbReference type="AlphaFoldDB" id="A0A8J5NAS5"/>
<feature type="compositionally biased region" description="Polar residues" evidence="3">
    <location>
        <begin position="119"/>
        <end position="132"/>
    </location>
</feature>
<protein>
    <submittedName>
        <fullName evidence="5">Pro-resilin-like 103</fullName>
    </submittedName>
</protein>
<dbReference type="InterPro" id="IPR000618">
    <property type="entry name" value="Insect_cuticle"/>
</dbReference>
<dbReference type="GO" id="GO:0005615">
    <property type="term" value="C:extracellular space"/>
    <property type="evidence" value="ECO:0007669"/>
    <property type="project" value="TreeGrafter"/>
</dbReference>
<evidence type="ECO:0000313" key="6">
    <source>
        <dbReference type="Proteomes" id="UP000747542"/>
    </source>
</evidence>
<evidence type="ECO:0000256" key="1">
    <source>
        <dbReference type="ARBA" id="ARBA00022460"/>
    </source>
</evidence>
<feature type="region of interest" description="Disordered" evidence="3">
    <location>
        <begin position="163"/>
        <end position="213"/>
    </location>
</feature>
<accession>A0A8J5NAS5</accession>
<feature type="signal peptide" evidence="4">
    <location>
        <begin position="1"/>
        <end position="16"/>
    </location>
</feature>
<dbReference type="GO" id="GO:0031012">
    <property type="term" value="C:extracellular matrix"/>
    <property type="evidence" value="ECO:0007669"/>
    <property type="project" value="TreeGrafter"/>
</dbReference>
<keyword evidence="4" id="KW-0732">Signal</keyword>
<evidence type="ECO:0000256" key="3">
    <source>
        <dbReference type="SAM" id="MobiDB-lite"/>
    </source>
</evidence>
<reference evidence="5" key="1">
    <citation type="journal article" date="2021" name="Sci. Adv.">
        <title>The American lobster genome reveals insights on longevity, neural, and immune adaptations.</title>
        <authorList>
            <person name="Polinski J.M."/>
            <person name="Zimin A.V."/>
            <person name="Clark K.F."/>
            <person name="Kohn A.B."/>
            <person name="Sadowski N."/>
            <person name="Timp W."/>
            <person name="Ptitsyn A."/>
            <person name="Khanna P."/>
            <person name="Romanova D.Y."/>
            <person name="Williams P."/>
            <person name="Greenwood S.J."/>
            <person name="Moroz L.L."/>
            <person name="Walt D.R."/>
            <person name="Bodnar A.G."/>
        </authorList>
    </citation>
    <scope>NUCLEOTIDE SEQUENCE</scope>
    <source>
        <strain evidence="5">GMGI-L3</strain>
    </source>
</reference>
<comment type="caution">
    <text evidence="5">The sequence shown here is derived from an EMBL/GenBank/DDBJ whole genome shotgun (WGS) entry which is preliminary data.</text>
</comment>
<keyword evidence="6" id="KW-1185">Reference proteome</keyword>
<evidence type="ECO:0000256" key="2">
    <source>
        <dbReference type="PROSITE-ProRule" id="PRU00497"/>
    </source>
</evidence>
<keyword evidence="1 2" id="KW-0193">Cuticle</keyword>
<dbReference type="Proteomes" id="UP000747542">
    <property type="component" value="Unassembled WGS sequence"/>
</dbReference>
<dbReference type="PANTHER" id="PTHR12236">
    <property type="entry name" value="STRUCTURAL CONTITUENT OF CUTICLE"/>
    <property type="match status" value="1"/>
</dbReference>